<name>A0A024S295_HYPJR</name>
<evidence type="ECO:0000313" key="2">
    <source>
        <dbReference type="EMBL" id="ETR98336.1"/>
    </source>
</evidence>
<feature type="region of interest" description="Disordered" evidence="1">
    <location>
        <begin position="75"/>
        <end position="94"/>
    </location>
</feature>
<dbReference type="Proteomes" id="UP000024376">
    <property type="component" value="Unassembled WGS sequence"/>
</dbReference>
<sequence length="120" mass="12646">MSSHTPSAAAFLAPGRAPVAREGYRGTALGDGRAGYAKPEPYGSAYTSPSPTTTMAQTVSPASFERANLVTPHHADAAELPNDNPNAAKWHDPNAAEIDGHAVMSHQSGPVYEMPTQNYR</sequence>
<proteinExistence type="predicted"/>
<dbReference type="OrthoDB" id="5103320at2759"/>
<gene>
    <name evidence="2" type="ORF">M419DRAFT_103468</name>
</gene>
<reference evidence="3" key="1">
    <citation type="journal article" date="2013" name="Ind. Biotechnol.">
        <title>Comparative genomics analysis of Trichoderma reesei strains.</title>
        <authorList>
            <person name="Koike H."/>
            <person name="Aerts A."/>
            <person name="LaButti K."/>
            <person name="Grigoriev I.V."/>
            <person name="Baker S.E."/>
        </authorList>
    </citation>
    <scope>NUCLEOTIDE SEQUENCE [LARGE SCALE GENOMIC DNA]</scope>
    <source>
        <strain evidence="3">ATCC 56765 / BCRC 32924 / NRRL 11460 / Rut C-30</strain>
    </source>
</reference>
<organism evidence="2 3">
    <name type="scientific">Hypocrea jecorina (strain ATCC 56765 / BCRC 32924 / NRRL 11460 / Rut C-30)</name>
    <name type="common">Trichoderma reesei</name>
    <dbReference type="NCBI Taxonomy" id="1344414"/>
    <lineage>
        <taxon>Eukaryota</taxon>
        <taxon>Fungi</taxon>
        <taxon>Dikarya</taxon>
        <taxon>Ascomycota</taxon>
        <taxon>Pezizomycotina</taxon>
        <taxon>Sordariomycetes</taxon>
        <taxon>Hypocreomycetidae</taxon>
        <taxon>Hypocreales</taxon>
        <taxon>Hypocreaceae</taxon>
        <taxon>Trichoderma</taxon>
    </lineage>
</organism>
<dbReference type="EMBL" id="KI911163">
    <property type="protein sequence ID" value="ETR98336.1"/>
    <property type="molecule type" value="Genomic_DNA"/>
</dbReference>
<feature type="compositionally biased region" description="Polar residues" evidence="1">
    <location>
        <begin position="45"/>
        <end position="58"/>
    </location>
</feature>
<dbReference type="AlphaFoldDB" id="A0A024S295"/>
<protein>
    <submittedName>
        <fullName evidence="2">Uncharacterized protein</fullName>
    </submittedName>
</protein>
<dbReference type="KEGG" id="trr:M419DRAFT_103468"/>
<evidence type="ECO:0000313" key="3">
    <source>
        <dbReference type="Proteomes" id="UP000024376"/>
    </source>
</evidence>
<accession>A0A024S295</accession>
<evidence type="ECO:0000256" key="1">
    <source>
        <dbReference type="SAM" id="MobiDB-lite"/>
    </source>
</evidence>
<feature type="region of interest" description="Disordered" evidence="1">
    <location>
        <begin position="99"/>
        <end position="120"/>
    </location>
</feature>
<dbReference type="HOGENOM" id="CLU_2051338_0_0_1"/>
<feature type="region of interest" description="Disordered" evidence="1">
    <location>
        <begin position="1"/>
        <end position="58"/>
    </location>
</feature>